<name>A0ACB8A0R4_9AGAM</name>
<gene>
    <name evidence="1" type="ORF">BJ138DRAFT_1105338</name>
</gene>
<evidence type="ECO:0000313" key="1">
    <source>
        <dbReference type="EMBL" id="KAH7906208.1"/>
    </source>
</evidence>
<evidence type="ECO:0000313" key="2">
    <source>
        <dbReference type="Proteomes" id="UP000790377"/>
    </source>
</evidence>
<accession>A0ACB8A0R4</accession>
<proteinExistence type="predicted"/>
<keyword evidence="2" id="KW-1185">Reference proteome</keyword>
<dbReference type="EMBL" id="MU268052">
    <property type="protein sequence ID" value="KAH7906208.1"/>
    <property type="molecule type" value="Genomic_DNA"/>
</dbReference>
<protein>
    <submittedName>
        <fullName evidence="1">RNI-like protein</fullName>
    </submittedName>
</protein>
<dbReference type="Proteomes" id="UP000790377">
    <property type="component" value="Unassembled WGS sequence"/>
</dbReference>
<reference evidence="1" key="1">
    <citation type="journal article" date="2021" name="New Phytol.">
        <title>Evolutionary innovations through gain and loss of genes in the ectomycorrhizal Boletales.</title>
        <authorList>
            <person name="Wu G."/>
            <person name="Miyauchi S."/>
            <person name="Morin E."/>
            <person name="Kuo A."/>
            <person name="Drula E."/>
            <person name="Varga T."/>
            <person name="Kohler A."/>
            <person name="Feng B."/>
            <person name="Cao Y."/>
            <person name="Lipzen A."/>
            <person name="Daum C."/>
            <person name="Hundley H."/>
            <person name="Pangilinan J."/>
            <person name="Johnson J."/>
            <person name="Barry K."/>
            <person name="LaButti K."/>
            <person name="Ng V."/>
            <person name="Ahrendt S."/>
            <person name="Min B."/>
            <person name="Choi I.G."/>
            <person name="Park H."/>
            <person name="Plett J.M."/>
            <person name="Magnuson J."/>
            <person name="Spatafora J.W."/>
            <person name="Nagy L.G."/>
            <person name="Henrissat B."/>
            <person name="Grigoriev I.V."/>
            <person name="Yang Z.L."/>
            <person name="Xu J."/>
            <person name="Martin F.M."/>
        </authorList>
    </citation>
    <scope>NUCLEOTIDE SEQUENCE</scope>
    <source>
        <strain evidence="1">ATCC 28755</strain>
    </source>
</reference>
<organism evidence="1 2">
    <name type="scientific">Hygrophoropsis aurantiaca</name>
    <dbReference type="NCBI Taxonomy" id="72124"/>
    <lineage>
        <taxon>Eukaryota</taxon>
        <taxon>Fungi</taxon>
        <taxon>Dikarya</taxon>
        <taxon>Basidiomycota</taxon>
        <taxon>Agaricomycotina</taxon>
        <taxon>Agaricomycetes</taxon>
        <taxon>Agaricomycetidae</taxon>
        <taxon>Boletales</taxon>
        <taxon>Coniophorineae</taxon>
        <taxon>Hygrophoropsidaceae</taxon>
        <taxon>Hygrophoropsis</taxon>
    </lineage>
</organism>
<comment type="caution">
    <text evidence="1">The sequence shown here is derived from an EMBL/GenBank/DDBJ whole genome shotgun (WGS) entry which is preliminary data.</text>
</comment>
<sequence length="632" mass="68649">MSRRNNVRGPTSALTEFLRESGINPATIARRVATQNQPQPQPTAGPSNPPQAAAQPDAANIENNADESSTSRRTRSRAAAVDYASDGLDEVEEAPTPKKRKNKAPSAKAKAKAKKKAKEDGEYQGSDDDEYTAKSLWSMGPSKKLPVGEFETCVKCEKQFTVTKYTMAANPGPGYLCHSCAKASGTDPFKKPAAPRKRTAPADKREVISFEERRLPSLANICIDLITKYIDDVEALGDIGSVNMDEIAKAVAKNRGLTPENAHLFYDISNKSLSVYDATNLTPSAFTTLAMLNPNLTTLRLDFCGRLTCPVLQAFSTSLPHLTSLTLLGPFLVRVEAWCTFFANSPHLSEFRITQSPRFDEACMLAMVDGCKELTELRLKEVGKMTEDFVEPLCALPQLRALDLSDPGNANGITEEGWLQILRRHGPTLEKLDCSGHQGVSDRVLLEGLRVKSRVLAELTADNVSGLTNEGLAEFFDTWANPPRSTGETGEGDMDMDVDLPPNPPLHALSLARNSFLSSEALIALINHSGASLQTLSINGWKGVSAEALAKIGGAKDLVKLDISWAREMDDFVLKSILEGDGDGNSRGNEERAGCNRLKEVKCWGCSRVRGAGVLGRNRNLRIFGIEPNASM</sequence>